<accession>A0ABU8S232</accession>
<dbReference type="Proteomes" id="UP001361239">
    <property type="component" value="Unassembled WGS sequence"/>
</dbReference>
<keyword evidence="2" id="KW-0472">Membrane</keyword>
<dbReference type="RefSeq" id="WP_339589363.1">
    <property type="nucleotide sequence ID" value="NZ_JBBHJZ010000008.1"/>
</dbReference>
<feature type="transmembrane region" description="Helical" evidence="2">
    <location>
        <begin position="85"/>
        <end position="117"/>
    </location>
</feature>
<dbReference type="EMBL" id="JBBHJZ010000008">
    <property type="protein sequence ID" value="MEJ5979423.1"/>
    <property type="molecule type" value="Genomic_DNA"/>
</dbReference>
<evidence type="ECO:0000256" key="2">
    <source>
        <dbReference type="SAM" id="Phobius"/>
    </source>
</evidence>
<keyword evidence="2" id="KW-0812">Transmembrane</keyword>
<comment type="caution">
    <text evidence="3">The sequence shown here is derived from an EMBL/GenBank/DDBJ whole genome shotgun (WGS) entry which is preliminary data.</text>
</comment>
<evidence type="ECO:0008006" key="5">
    <source>
        <dbReference type="Google" id="ProtNLM"/>
    </source>
</evidence>
<evidence type="ECO:0000313" key="4">
    <source>
        <dbReference type="Proteomes" id="UP001361239"/>
    </source>
</evidence>
<organism evidence="3 4">
    <name type="scientific">Novosphingobium anseongense</name>
    <dbReference type="NCBI Taxonomy" id="3133436"/>
    <lineage>
        <taxon>Bacteria</taxon>
        <taxon>Pseudomonadati</taxon>
        <taxon>Pseudomonadota</taxon>
        <taxon>Alphaproteobacteria</taxon>
        <taxon>Sphingomonadales</taxon>
        <taxon>Sphingomonadaceae</taxon>
        <taxon>Novosphingobium</taxon>
    </lineage>
</organism>
<keyword evidence="2" id="KW-1133">Transmembrane helix</keyword>
<evidence type="ECO:0000256" key="1">
    <source>
        <dbReference type="SAM" id="MobiDB-lite"/>
    </source>
</evidence>
<proteinExistence type="predicted"/>
<feature type="region of interest" description="Disordered" evidence="1">
    <location>
        <begin position="1"/>
        <end position="26"/>
    </location>
</feature>
<name>A0ABU8S232_9SPHN</name>
<reference evidence="3 4" key="1">
    <citation type="submission" date="2024-03" db="EMBL/GenBank/DDBJ databases">
        <authorList>
            <person name="Jo J.-H."/>
        </authorList>
    </citation>
    <scope>NUCLEOTIDE SEQUENCE [LARGE SCALE GENOMIC DNA]</scope>
    <source>
        <strain evidence="3 4">PS1R-30</strain>
    </source>
</reference>
<gene>
    <name evidence="3" type="ORF">WG901_22410</name>
</gene>
<keyword evidence="4" id="KW-1185">Reference proteome</keyword>
<sequence length="140" mass="14938">MSDNDPSAQPAPRADLGQGPAAPASDPTVTGGFEFNHPTIISLLYLASVVVGVTAIVGIVLAYVWKGEAHEAWEASHYQYLIRTFWIGLIGSVISVVLMIVAIGFLLLLAVGVLVLVRCVLSLVNAQKRKPMPNPESLFV</sequence>
<protein>
    <recommendedName>
        <fullName evidence="5">DUF4870 domain-containing protein</fullName>
    </recommendedName>
</protein>
<evidence type="ECO:0000313" key="3">
    <source>
        <dbReference type="EMBL" id="MEJ5979423.1"/>
    </source>
</evidence>
<feature type="transmembrane region" description="Helical" evidence="2">
    <location>
        <begin position="43"/>
        <end position="65"/>
    </location>
</feature>